<reference evidence="1" key="1">
    <citation type="submission" date="2019-08" db="EMBL/GenBank/DDBJ databases">
        <authorList>
            <person name="Kucharzyk K."/>
            <person name="Murdoch R.W."/>
            <person name="Higgins S."/>
            <person name="Loffler F."/>
        </authorList>
    </citation>
    <scope>NUCLEOTIDE SEQUENCE</scope>
</reference>
<accession>A0A645FKZ4</accession>
<dbReference type="InterPro" id="IPR036514">
    <property type="entry name" value="SGNH_hydro_sf"/>
</dbReference>
<proteinExistence type="predicted"/>
<dbReference type="SUPFAM" id="SSF52266">
    <property type="entry name" value="SGNH hydrolase"/>
    <property type="match status" value="1"/>
</dbReference>
<protein>
    <recommendedName>
        <fullName evidence="2">SGNH hydrolase-type esterase domain-containing protein</fullName>
    </recommendedName>
</protein>
<dbReference type="AlphaFoldDB" id="A0A645FKZ4"/>
<dbReference type="Gene3D" id="3.40.50.1110">
    <property type="entry name" value="SGNH hydrolase"/>
    <property type="match status" value="1"/>
</dbReference>
<evidence type="ECO:0008006" key="2">
    <source>
        <dbReference type="Google" id="ProtNLM"/>
    </source>
</evidence>
<name>A0A645FKZ4_9ZZZZ</name>
<gene>
    <name evidence="1" type="ORF">SDC9_161558</name>
</gene>
<evidence type="ECO:0000313" key="1">
    <source>
        <dbReference type="EMBL" id="MPN14232.1"/>
    </source>
</evidence>
<comment type="caution">
    <text evidence="1">The sequence shown here is derived from an EMBL/GenBank/DDBJ whole genome shotgun (WGS) entry which is preliminary data.</text>
</comment>
<organism evidence="1">
    <name type="scientific">bioreactor metagenome</name>
    <dbReference type="NCBI Taxonomy" id="1076179"/>
    <lineage>
        <taxon>unclassified sequences</taxon>
        <taxon>metagenomes</taxon>
        <taxon>ecological metagenomes</taxon>
    </lineage>
</organism>
<sequence>MLLSILPSNAKAIQKQPALAKTRREAFNKGIQTLADESNAIYMDISSVVTEELYEPDGIHVKPQFYTDFFNFIKREFIEKR</sequence>
<dbReference type="EMBL" id="VSSQ01060834">
    <property type="protein sequence ID" value="MPN14232.1"/>
    <property type="molecule type" value="Genomic_DNA"/>
</dbReference>